<evidence type="ECO:0000256" key="1">
    <source>
        <dbReference type="SAM" id="MobiDB-lite"/>
    </source>
</evidence>
<dbReference type="OMA" id="QIPFECE"/>
<evidence type="ECO:0000256" key="2">
    <source>
        <dbReference type="SAM" id="Phobius"/>
    </source>
</evidence>
<feature type="transmembrane region" description="Helical" evidence="2">
    <location>
        <begin position="178"/>
        <end position="196"/>
    </location>
</feature>
<sequence length="235" mass="26289">MPFQIPFECEPFYMRPLLMVKELFGLWVHLALHFLIPIAVGLAIIFVIAFLAFAILAALFGWDLGSDEDKGKREKEKEEKENSEREQKVNQGKPDAQIFTSSPAVTAGGSNGTVDLEKRLQIELELLGEMTPLNMEDLYVELFGPEFNEVHILLRPAIVTAALLIAVVKLIFYFLLPTAAVVFILTGSAALVTVLIRKIWERFLKKDGNETRKKSDDKDRTLAGLRDLEAGGVKS</sequence>
<name>B6H0M6_PENRW</name>
<keyword evidence="4" id="KW-1185">Reference proteome</keyword>
<keyword evidence="2" id="KW-0472">Membrane</keyword>
<feature type="transmembrane region" description="Helical" evidence="2">
    <location>
        <begin position="152"/>
        <end position="172"/>
    </location>
</feature>
<keyword evidence="2" id="KW-1133">Transmembrane helix</keyword>
<dbReference type="VEuPathDB" id="FungiDB:PCH_Pc12g03170"/>
<feature type="transmembrane region" description="Helical" evidence="2">
    <location>
        <begin position="38"/>
        <end position="62"/>
    </location>
</feature>
<feature type="compositionally biased region" description="Basic and acidic residues" evidence="1">
    <location>
        <begin position="68"/>
        <end position="88"/>
    </location>
</feature>
<dbReference type="OrthoDB" id="4365116at2759"/>
<dbReference type="AlphaFoldDB" id="B6H0M6"/>
<protein>
    <submittedName>
        <fullName evidence="3">Uncharacterized protein</fullName>
    </submittedName>
</protein>
<dbReference type="EMBL" id="AM920427">
    <property type="protein sequence ID" value="CAP79944.1"/>
    <property type="molecule type" value="Genomic_DNA"/>
</dbReference>
<accession>B6H0M6</accession>
<organism evidence="3 4">
    <name type="scientific">Penicillium rubens (strain ATCC 28089 / DSM 1075 / NRRL 1951 / Wisconsin 54-1255)</name>
    <name type="common">Penicillium chrysogenum</name>
    <dbReference type="NCBI Taxonomy" id="500485"/>
    <lineage>
        <taxon>Eukaryota</taxon>
        <taxon>Fungi</taxon>
        <taxon>Dikarya</taxon>
        <taxon>Ascomycota</taxon>
        <taxon>Pezizomycotina</taxon>
        <taxon>Eurotiomycetes</taxon>
        <taxon>Eurotiomycetidae</taxon>
        <taxon>Eurotiales</taxon>
        <taxon>Aspergillaceae</taxon>
        <taxon>Penicillium</taxon>
        <taxon>Penicillium chrysogenum species complex</taxon>
    </lineage>
</organism>
<evidence type="ECO:0000313" key="3">
    <source>
        <dbReference type="EMBL" id="CAP79944.1"/>
    </source>
</evidence>
<feature type="region of interest" description="Disordered" evidence="1">
    <location>
        <begin position="68"/>
        <end position="94"/>
    </location>
</feature>
<reference evidence="3 4" key="1">
    <citation type="journal article" date="2008" name="Nat. Biotechnol.">
        <title>Genome sequencing and analysis of the filamentous fungus Penicillium chrysogenum.</title>
        <authorList>
            <person name="van den Berg M.A."/>
            <person name="Albang R."/>
            <person name="Albermann K."/>
            <person name="Badger J.H."/>
            <person name="Daran J.-M."/>
            <person name="Driessen A.J.M."/>
            <person name="Garcia-Estrada C."/>
            <person name="Fedorova N.D."/>
            <person name="Harris D.M."/>
            <person name="Heijne W.H.M."/>
            <person name="Joardar V.S."/>
            <person name="Kiel J.A.K.W."/>
            <person name="Kovalchuk A."/>
            <person name="Martin J.F."/>
            <person name="Nierman W.C."/>
            <person name="Nijland J.G."/>
            <person name="Pronk J.T."/>
            <person name="Roubos J.A."/>
            <person name="van der Klei I.J."/>
            <person name="van Peij N.N.M.E."/>
            <person name="Veenhuis M."/>
            <person name="von Doehren H."/>
            <person name="Wagner C."/>
            <person name="Wortman J.R."/>
            <person name="Bovenberg R.A.L."/>
        </authorList>
    </citation>
    <scope>NUCLEOTIDE SEQUENCE [LARGE SCALE GENOMIC DNA]</scope>
    <source>
        <strain evidence="4">ATCC 28089 / DSM 1075 / NRRL 1951 / Wisconsin 54-1255</strain>
    </source>
</reference>
<gene>
    <name evidence="3" type="ORF">Pc12g03170</name>
    <name evidence="3" type="ORF">PCH_Pc12g03170</name>
</gene>
<keyword evidence="2" id="KW-0812">Transmembrane</keyword>
<dbReference type="HOGENOM" id="CLU_1180557_0_0_1"/>
<dbReference type="Proteomes" id="UP000000724">
    <property type="component" value="Contig Pc00c12"/>
</dbReference>
<evidence type="ECO:0000313" key="4">
    <source>
        <dbReference type="Proteomes" id="UP000000724"/>
    </source>
</evidence>
<proteinExistence type="predicted"/>